<dbReference type="SUPFAM" id="SSF54928">
    <property type="entry name" value="RNA-binding domain, RBD"/>
    <property type="match status" value="4"/>
</dbReference>
<dbReference type="PROSITE" id="PS50102">
    <property type="entry name" value="RRM"/>
    <property type="match status" value="4"/>
</dbReference>
<evidence type="ECO:0000259" key="7">
    <source>
        <dbReference type="PROSITE" id="PS50102"/>
    </source>
</evidence>
<reference evidence="8 9" key="1">
    <citation type="submission" date="2024-01" db="EMBL/GenBank/DDBJ databases">
        <authorList>
            <person name="Waweru B."/>
        </authorList>
    </citation>
    <scope>NUCLEOTIDE SEQUENCE [LARGE SCALE GENOMIC DNA]</scope>
</reference>
<dbReference type="Pfam" id="PF00076">
    <property type="entry name" value="RRM_1"/>
    <property type="match status" value="3"/>
</dbReference>
<feature type="domain" description="RRM" evidence="7">
    <location>
        <begin position="255"/>
        <end position="333"/>
    </location>
</feature>
<dbReference type="CDD" id="cd12413">
    <property type="entry name" value="RRM1_RBM28_like"/>
    <property type="match status" value="1"/>
</dbReference>
<gene>
    <name evidence="8" type="ORF">DCAF_LOCUS7401</name>
</gene>
<feature type="domain" description="RRM" evidence="7">
    <location>
        <begin position="484"/>
        <end position="567"/>
    </location>
</feature>
<evidence type="ECO:0000313" key="9">
    <source>
        <dbReference type="Proteomes" id="UP001314170"/>
    </source>
</evidence>
<evidence type="ECO:0000256" key="5">
    <source>
        <dbReference type="PROSITE-ProRule" id="PRU00176"/>
    </source>
</evidence>
<feature type="region of interest" description="Disordered" evidence="6">
    <location>
        <begin position="341"/>
        <end position="397"/>
    </location>
</feature>
<protein>
    <recommendedName>
        <fullName evidence="7">RRM domain-containing protein</fullName>
    </recommendedName>
</protein>
<feature type="compositionally biased region" description="Basic and acidic residues" evidence="6">
    <location>
        <begin position="754"/>
        <end position="786"/>
    </location>
</feature>
<dbReference type="SMART" id="SM00360">
    <property type="entry name" value="RRM"/>
    <property type="match status" value="4"/>
</dbReference>
<evidence type="ECO:0000256" key="6">
    <source>
        <dbReference type="SAM" id="MobiDB-lite"/>
    </source>
</evidence>
<evidence type="ECO:0000256" key="4">
    <source>
        <dbReference type="ARBA" id="ARBA00023242"/>
    </source>
</evidence>
<keyword evidence="2" id="KW-0677">Repeat</keyword>
<feature type="region of interest" description="Disordered" evidence="6">
    <location>
        <begin position="110"/>
        <end position="148"/>
    </location>
</feature>
<keyword evidence="3 5" id="KW-0694">RNA-binding</keyword>
<feature type="compositionally biased region" description="Polar residues" evidence="6">
    <location>
        <begin position="443"/>
        <end position="457"/>
    </location>
</feature>
<dbReference type="PANTHER" id="PTHR48039">
    <property type="entry name" value="RNA-BINDING MOTIF PROTEIN 14B"/>
    <property type="match status" value="1"/>
</dbReference>
<feature type="compositionally biased region" description="Basic and acidic residues" evidence="6">
    <location>
        <begin position="721"/>
        <end position="734"/>
    </location>
</feature>
<accession>A0AAV1RBB9</accession>
<dbReference type="GO" id="GO:0003729">
    <property type="term" value="F:mRNA binding"/>
    <property type="evidence" value="ECO:0007669"/>
    <property type="project" value="TreeGrafter"/>
</dbReference>
<comment type="caution">
    <text evidence="8">The sequence shown here is derived from an EMBL/GenBank/DDBJ whole genome shotgun (WGS) entry which is preliminary data.</text>
</comment>
<feature type="compositionally biased region" description="Low complexity" evidence="6">
    <location>
        <begin position="458"/>
        <end position="471"/>
    </location>
</feature>
<dbReference type="Gene3D" id="3.30.70.330">
    <property type="match status" value="4"/>
</dbReference>
<evidence type="ECO:0000256" key="2">
    <source>
        <dbReference type="ARBA" id="ARBA00022737"/>
    </source>
</evidence>
<keyword evidence="9" id="KW-1185">Reference proteome</keyword>
<feature type="compositionally biased region" description="Basic and acidic residues" evidence="6">
    <location>
        <begin position="348"/>
        <end position="358"/>
    </location>
</feature>
<dbReference type="CDD" id="cd12416">
    <property type="entry name" value="RRM4_RBM28_like"/>
    <property type="match status" value="1"/>
</dbReference>
<dbReference type="InterPro" id="IPR051945">
    <property type="entry name" value="RRM_MRD1_RNA_proc_ribogen"/>
</dbReference>
<organism evidence="8 9">
    <name type="scientific">Dovyalis caffra</name>
    <dbReference type="NCBI Taxonomy" id="77055"/>
    <lineage>
        <taxon>Eukaryota</taxon>
        <taxon>Viridiplantae</taxon>
        <taxon>Streptophyta</taxon>
        <taxon>Embryophyta</taxon>
        <taxon>Tracheophyta</taxon>
        <taxon>Spermatophyta</taxon>
        <taxon>Magnoliopsida</taxon>
        <taxon>eudicotyledons</taxon>
        <taxon>Gunneridae</taxon>
        <taxon>Pentapetalae</taxon>
        <taxon>rosids</taxon>
        <taxon>fabids</taxon>
        <taxon>Malpighiales</taxon>
        <taxon>Salicaceae</taxon>
        <taxon>Flacourtieae</taxon>
        <taxon>Dovyalis</taxon>
    </lineage>
</organism>
<dbReference type="InterPro" id="IPR035979">
    <property type="entry name" value="RBD_domain_sf"/>
</dbReference>
<dbReference type="Proteomes" id="UP001314170">
    <property type="component" value="Unassembled WGS sequence"/>
</dbReference>
<dbReference type="GO" id="GO:0005634">
    <property type="term" value="C:nucleus"/>
    <property type="evidence" value="ECO:0007669"/>
    <property type="project" value="UniProtKB-SubCell"/>
</dbReference>
<feature type="compositionally biased region" description="Basic and acidic residues" evidence="6">
    <location>
        <begin position="110"/>
        <end position="120"/>
    </location>
</feature>
<feature type="region of interest" description="Disordered" evidence="6">
    <location>
        <begin position="719"/>
        <end position="923"/>
    </location>
</feature>
<evidence type="ECO:0000256" key="3">
    <source>
        <dbReference type="ARBA" id="ARBA00022884"/>
    </source>
</evidence>
<feature type="domain" description="RRM" evidence="7">
    <location>
        <begin position="19"/>
        <end position="97"/>
    </location>
</feature>
<feature type="domain" description="RRM" evidence="7">
    <location>
        <begin position="635"/>
        <end position="720"/>
    </location>
</feature>
<dbReference type="EMBL" id="CAWUPB010000913">
    <property type="protein sequence ID" value="CAK7329646.1"/>
    <property type="molecule type" value="Genomic_DNA"/>
</dbReference>
<dbReference type="CDD" id="cd12414">
    <property type="entry name" value="RRM2_RBM28_like"/>
    <property type="match status" value="1"/>
</dbReference>
<evidence type="ECO:0000313" key="8">
    <source>
        <dbReference type="EMBL" id="CAK7329646.1"/>
    </source>
</evidence>
<sequence>MGKKKKTNESGSATQHSSSTLFVSNLPYSFTNSQLEETFSDVGPIRRCFMVTQKGSTEHRGFGYVQFALTDDANRAIETKNGSSVGGRKITVKQAMHRASLEQRRAKAAHIQDDATKTMNEKGSVTPKPEKHVPNVPESGKPREPRKPAKLVTDLTDKENCSEKQRVARTVIFGGLLNDAMAADVHQRAKETGTVCSVTYPLPKEELKKHGLEQDGCRSGASAVLFTSVTEARSSVAMLHQKEIKGGIGSKAQKWKLIIRNLPFKAKPKEIKDVFASAGFVWDVFVPQNSETGLSKGFAFVKFTCKQDAENAIQKFNGQKFGKRPIAVDWAVPKKIYSSGANVSAASEDGHQNERDSGSEDSDDDNDTDVIGKNQQQDGDVASPDSDSSEKEDMPAEVDFEQEADIARKVLRNLIASSSKGSASSDMDDDALPKGIEEPDTVENVNVPSKLSGESENLSGSTLSSGKSKSSNIKRIDGEDDLQRTVFISNLSFDVENEEVKQRFSAFGEVQSFVPVLNQVTKRPRGTGFLKFKTTDGATAAVSAANVASGLGIFLKGRQLTVLKALDKKSAHEKEIEKTKIEDRDHRNLYLAKEGLILDGTPAAEGVSTSDMAKRNRQEEKMTKLKSPNFHVSRTRLVVYNLPKSVTEKQLKKLFIDAVTSRATKQKPVIRQMKFLKNIKKGKVVTKDHSRGVAFVEFTEHQHALVALRMRKAKLGVQQQETHKDFQDTQENDKSQTPNVIPSQKEMSRKRKSRVENRILKDSESNRMDEVENKDSNRTSFKEWSTKKQKSNPGAEDIQASGKDKTESGKQKARGSKHKKKDQGRKLDIGNSVNTKKLVKPFKAADLEPRKRKLPNQADEKKRDESSERRKRPKKNKDPVGQDVVDKLDKLIEQYKFKFSKQTSEKPEGGKQANKQLKRWFQS</sequence>
<comment type="subcellular location">
    <subcellularLocation>
        <location evidence="1">Nucleus</location>
    </subcellularLocation>
</comment>
<feature type="compositionally biased region" description="Acidic residues" evidence="6">
    <location>
        <begin position="359"/>
        <end position="368"/>
    </location>
</feature>
<feature type="region of interest" description="Disordered" evidence="6">
    <location>
        <begin position="417"/>
        <end position="475"/>
    </location>
</feature>
<feature type="compositionally biased region" description="Basic and acidic residues" evidence="6">
    <location>
        <begin position="876"/>
        <end position="896"/>
    </location>
</feature>
<dbReference type="InterPro" id="IPR012677">
    <property type="entry name" value="Nucleotide-bd_a/b_plait_sf"/>
</dbReference>
<feature type="compositionally biased region" description="Basic residues" evidence="6">
    <location>
        <begin position="811"/>
        <end position="823"/>
    </location>
</feature>
<dbReference type="PANTHER" id="PTHR48039:SF5">
    <property type="entry name" value="RNA-BINDING PROTEIN 28"/>
    <property type="match status" value="1"/>
</dbReference>
<dbReference type="FunFam" id="3.30.70.330:FF:000182">
    <property type="entry name" value="RNA-binding motif protein 28"/>
    <property type="match status" value="1"/>
</dbReference>
<evidence type="ECO:0000256" key="1">
    <source>
        <dbReference type="ARBA" id="ARBA00004123"/>
    </source>
</evidence>
<feature type="compositionally biased region" description="Basic and acidic residues" evidence="6">
    <location>
        <begin position="858"/>
        <end position="868"/>
    </location>
</feature>
<name>A0AAV1RBB9_9ROSI</name>
<dbReference type="InterPro" id="IPR000504">
    <property type="entry name" value="RRM_dom"/>
</dbReference>
<keyword evidence="4" id="KW-0539">Nucleus</keyword>
<dbReference type="AlphaFoldDB" id="A0AAV1RBB9"/>
<proteinExistence type="predicted"/>